<evidence type="ECO:0000256" key="1">
    <source>
        <dbReference type="SAM" id="Coils"/>
    </source>
</evidence>
<proteinExistence type="predicted"/>
<evidence type="ECO:0000313" key="2">
    <source>
        <dbReference type="EMBL" id="PNL90748.1"/>
    </source>
</evidence>
<dbReference type="GO" id="GO:0160105">
    <property type="term" value="F:tRNA (adenine(22)-N1)-methyltransferase activity"/>
    <property type="evidence" value="ECO:0007669"/>
    <property type="project" value="InterPro"/>
</dbReference>
<dbReference type="Pfam" id="PF04816">
    <property type="entry name" value="TrmK"/>
    <property type="match status" value="1"/>
</dbReference>
<evidence type="ECO:0000313" key="3">
    <source>
        <dbReference type="Proteomes" id="UP000192813"/>
    </source>
</evidence>
<name>A0A2J9PKA4_9LACT</name>
<dbReference type="SUPFAM" id="SSF53335">
    <property type="entry name" value="S-adenosyl-L-methionine-dependent methyltransferases"/>
    <property type="match status" value="1"/>
</dbReference>
<dbReference type="InterPro" id="IPR006901">
    <property type="entry name" value="TrmK"/>
</dbReference>
<keyword evidence="1" id="KW-0175">Coiled coil</keyword>
<feature type="coiled-coil region" evidence="1">
    <location>
        <begin position="198"/>
        <end position="232"/>
    </location>
</feature>
<sequence length="234" mass="25908">MNVNHLSDRLASVATFVKDGARLADIGSDHAYLPTNLASQDKITSAIAGEVVAGPFQSAQQEIARQELGHMVEARLGDGLAVIGPADQIDTITICGMGGALIVDILAQGLIDGKLATNPRLILQPNVAEDKVRQWLNKHSYEIVDEAMIAENGKFYEVIVADYRDNLQQELTSDDILFGLFNKEKYAAIFQEKWQLELKRTNYILDQLEQANNRDENKIARYKELKAAIQAQLA</sequence>
<dbReference type="Gene3D" id="3.40.50.150">
    <property type="entry name" value="Vaccinia Virus protein VP39"/>
    <property type="match status" value="1"/>
</dbReference>
<dbReference type="RefSeq" id="WP_083067528.1">
    <property type="nucleotide sequence ID" value="NZ_NBTM02000001.1"/>
</dbReference>
<organism evidence="2 3">
    <name type="scientific">Aerococcus viridans</name>
    <dbReference type="NCBI Taxonomy" id="1377"/>
    <lineage>
        <taxon>Bacteria</taxon>
        <taxon>Bacillati</taxon>
        <taxon>Bacillota</taxon>
        <taxon>Bacilli</taxon>
        <taxon>Lactobacillales</taxon>
        <taxon>Aerococcaceae</taxon>
        <taxon>Aerococcus</taxon>
    </lineage>
</organism>
<reference evidence="3" key="1">
    <citation type="submission" date="2017-12" db="EMBL/GenBank/DDBJ databases">
        <title>FDA dAtabase for Regulatory Grade micrObial Sequences (FDA-ARGOS): Supporting development and validation of Infectious Disease Dx tests.</title>
        <authorList>
            <person name="Hoffmann M."/>
            <person name="Allard M."/>
            <person name="Evans P."/>
            <person name="Brown E."/>
            <person name="Tallon L."/>
            <person name="Sadzewicz L."/>
            <person name="Sengamalay N."/>
            <person name="Ott S."/>
            <person name="Godinez A."/>
            <person name="Nagaraj S."/>
            <person name="Vavikolanu K."/>
            <person name="Aluvathingal J."/>
            <person name="Nadendla S."/>
            <person name="Sichtig H."/>
        </authorList>
    </citation>
    <scope>NUCLEOTIDE SEQUENCE [LARGE SCALE GENOMIC DNA]</scope>
    <source>
        <strain evidence="3">FDAARGOS_249</strain>
    </source>
</reference>
<dbReference type="Gene3D" id="1.10.287.1890">
    <property type="match status" value="1"/>
</dbReference>
<comment type="caution">
    <text evidence="2">The sequence shown here is derived from an EMBL/GenBank/DDBJ whole genome shotgun (WGS) entry which is preliminary data.</text>
</comment>
<dbReference type="Proteomes" id="UP000192813">
    <property type="component" value="Unassembled WGS sequence"/>
</dbReference>
<protein>
    <submittedName>
        <fullName evidence="2">SAM-dependent methyltransferase</fullName>
    </submittedName>
</protein>
<dbReference type="PANTHER" id="PTHR38451:SF1">
    <property type="entry name" value="TRNA (ADENINE(22)-N(1))-METHYLTRANSFERASE"/>
    <property type="match status" value="1"/>
</dbReference>
<keyword evidence="2" id="KW-0489">Methyltransferase</keyword>
<dbReference type="PIRSF" id="PIRSF018637">
    <property type="entry name" value="TrmK"/>
    <property type="match status" value="1"/>
</dbReference>
<dbReference type="PANTHER" id="PTHR38451">
    <property type="entry name" value="TRNA (ADENINE(22)-N(1))-METHYLTRANSFERASE"/>
    <property type="match status" value="1"/>
</dbReference>
<keyword evidence="2" id="KW-0808">Transferase</keyword>
<dbReference type="GO" id="GO:0032259">
    <property type="term" value="P:methylation"/>
    <property type="evidence" value="ECO:0007669"/>
    <property type="project" value="UniProtKB-KW"/>
</dbReference>
<dbReference type="InterPro" id="IPR029063">
    <property type="entry name" value="SAM-dependent_MTases_sf"/>
</dbReference>
<gene>
    <name evidence="2" type="ORF">A6J77_000095</name>
</gene>
<dbReference type="AlphaFoldDB" id="A0A2J9PKA4"/>
<dbReference type="EMBL" id="NBTM02000001">
    <property type="protein sequence ID" value="PNL90748.1"/>
    <property type="molecule type" value="Genomic_DNA"/>
</dbReference>
<accession>A0A2J9PKA4</accession>